<dbReference type="GO" id="GO:0003690">
    <property type="term" value="F:double-stranded DNA binding"/>
    <property type="evidence" value="ECO:0007669"/>
    <property type="project" value="InterPro"/>
</dbReference>
<reference evidence="3" key="1">
    <citation type="submission" date="2015-07" db="EMBL/GenBank/DDBJ databases">
        <title>Fjat-10036 dsm4.</title>
        <authorList>
            <person name="Liu B."/>
            <person name="Wang J."/>
            <person name="Zhu Y."/>
            <person name="Liu G."/>
            <person name="Chen Q."/>
            <person name="Chen Z."/>
            <person name="Lan J."/>
            <person name="Che J."/>
            <person name="Ge C."/>
            <person name="Shi H."/>
            <person name="Pan Z."/>
            <person name="Liu X."/>
        </authorList>
    </citation>
    <scope>NUCLEOTIDE SEQUENCE [LARGE SCALE GENOMIC DNA]</scope>
    <source>
        <strain evidence="3">DSM 4</strain>
    </source>
</reference>
<protein>
    <submittedName>
        <fullName evidence="2">Alpha/beta hydrolase</fullName>
    </submittedName>
</protein>
<dbReference type="RefSeq" id="WP_053433700.1">
    <property type="nucleotide sequence ID" value="NZ_LGUF01000007.1"/>
</dbReference>
<dbReference type="AlphaFoldDB" id="A0A0M0G919"/>
<dbReference type="InterPro" id="IPR001448">
    <property type="entry name" value="SASP_alpha/beta-type"/>
</dbReference>
<dbReference type="Proteomes" id="UP000037109">
    <property type="component" value="Unassembled WGS sequence"/>
</dbReference>
<accession>A0A0M0G919</accession>
<dbReference type="PANTHER" id="PTHR36107:SF1">
    <property type="entry name" value="SMALL, ACID-SOLUBLE SPORE PROTEIN A"/>
    <property type="match status" value="1"/>
</dbReference>
<organism evidence="2 3">
    <name type="scientific">Sporosarcina globispora</name>
    <name type="common">Bacillus globisporus</name>
    <dbReference type="NCBI Taxonomy" id="1459"/>
    <lineage>
        <taxon>Bacteria</taxon>
        <taxon>Bacillati</taxon>
        <taxon>Bacillota</taxon>
        <taxon>Bacilli</taxon>
        <taxon>Bacillales</taxon>
        <taxon>Caryophanaceae</taxon>
        <taxon>Sporosarcina</taxon>
    </lineage>
</organism>
<evidence type="ECO:0000313" key="3">
    <source>
        <dbReference type="Proteomes" id="UP000037109"/>
    </source>
</evidence>
<name>A0A0M0G919_SPOGL</name>
<comment type="caution">
    <text evidence="2">The sequence shown here is derived from an EMBL/GenBank/DDBJ whole genome shotgun (WGS) entry which is preliminary data.</text>
</comment>
<dbReference type="InterPro" id="IPR050847">
    <property type="entry name" value="SASP_DNA-binding"/>
</dbReference>
<evidence type="ECO:0000313" key="2">
    <source>
        <dbReference type="EMBL" id="KON86339.1"/>
    </source>
</evidence>
<dbReference type="OrthoDB" id="1683773at2"/>
<dbReference type="Gene3D" id="6.10.10.80">
    <property type="entry name" value="Small, acid-soluble spore protein, alpha/beta type-like"/>
    <property type="match status" value="1"/>
</dbReference>
<gene>
    <name evidence="2" type="ORF">AF332_05565</name>
</gene>
<dbReference type="Pfam" id="PF00269">
    <property type="entry name" value="SASP"/>
    <property type="match status" value="1"/>
</dbReference>
<comment type="function">
    <text evidence="1">SASP are bound to spore DNA. They are double-stranded DNA-binding proteins that cause DNA to change to an a-like conformation. They protect the DNA backbone from chemical and enzymatic cleavage and are thus involved in dormant spore's high resistance to UV light.</text>
</comment>
<dbReference type="GO" id="GO:0006265">
    <property type="term" value="P:DNA topological change"/>
    <property type="evidence" value="ECO:0007669"/>
    <property type="project" value="InterPro"/>
</dbReference>
<sequence>MARRKRRLLVPESRAALDQLKNQVMANQGYHVDSENPDSVKYEIAEETGVPLKKGYNGRLTSKQAGTVGGKIGGSMVKELIRIAQERMKEK</sequence>
<dbReference type="PATRIC" id="fig|1459.3.peg.1168"/>
<dbReference type="PANTHER" id="PTHR36107">
    <property type="entry name" value="SMALL, ACID-SOLUBLE SPORE PROTEIN A"/>
    <property type="match status" value="1"/>
</dbReference>
<dbReference type="EMBL" id="LGUF01000007">
    <property type="protein sequence ID" value="KON86339.1"/>
    <property type="molecule type" value="Genomic_DNA"/>
</dbReference>
<evidence type="ECO:0000256" key="1">
    <source>
        <dbReference type="ARBA" id="ARBA00003863"/>
    </source>
</evidence>
<keyword evidence="2" id="KW-0378">Hydrolase</keyword>
<keyword evidence="3" id="KW-1185">Reference proteome</keyword>
<proteinExistence type="predicted"/>
<dbReference type="GO" id="GO:0016787">
    <property type="term" value="F:hydrolase activity"/>
    <property type="evidence" value="ECO:0007669"/>
    <property type="project" value="UniProtKB-KW"/>
</dbReference>
<dbReference type="STRING" id="1459.AF332_05565"/>
<dbReference type="InterPro" id="IPR038300">
    <property type="entry name" value="SASP_sf_alpha/beta"/>
</dbReference>